<dbReference type="AlphaFoldDB" id="A0A2K3LRD7"/>
<feature type="non-terminal residue" evidence="1">
    <location>
        <position position="115"/>
    </location>
</feature>
<name>A0A2K3LRD7_TRIPR</name>
<comment type="caution">
    <text evidence="1">The sequence shown here is derived from an EMBL/GenBank/DDBJ whole genome shotgun (WGS) entry which is preliminary data.</text>
</comment>
<reference evidence="1 2" key="1">
    <citation type="journal article" date="2014" name="Am. J. Bot.">
        <title>Genome assembly and annotation for red clover (Trifolium pratense; Fabaceae).</title>
        <authorList>
            <person name="Istvanek J."/>
            <person name="Jaros M."/>
            <person name="Krenek A."/>
            <person name="Repkova J."/>
        </authorList>
    </citation>
    <scope>NUCLEOTIDE SEQUENCE [LARGE SCALE GENOMIC DNA]</scope>
    <source>
        <strain evidence="2">cv. Tatra</strain>
        <tissue evidence="1">Young leaves</tissue>
    </source>
</reference>
<evidence type="ECO:0000313" key="2">
    <source>
        <dbReference type="Proteomes" id="UP000236291"/>
    </source>
</evidence>
<protein>
    <submittedName>
        <fullName evidence="1">Uncharacterized protein</fullName>
    </submittedName>
</protein>
<reference evidence="1 2" key="2">
    <citation type="journal article" date="2017" name="Front. Plant Sci.">
        <title>Gene Classification and Mining of Molecular Markers Useful in Red Clover (Trifolium pratense) Breeding.</title>
        <authorList>
            <person name="Istvanek J."/>
            <person name="Dluhosova J."/>
            <person name="Dluhos P."/>
            <person name="Patkova L."/>
            <person name="Nedelnik J."/>
            <person name="Repkova J."/>
        </authorList>
    </citation>
    <scope>NUCLEOTIDE SEQUENCE [LARGE SCALE GENOMIC DNA]</scope>
    <source>
        <strain evidence="2">cv. Tatra</strain>
        <tissue evidence="1">Young leaves</tissue>
    </source>
</reference>
<dbReference type="EMBL" id="ASHM01039207">
    <property type="protein sequence ID" value="PNX81092.1"/>
    <property type="molecule type" value="Genomic_DNA"/>
</dbReference>
<organism evidence="1 2">
    <name type="scientific">Trifolium pratense</name>
    <name type="common">Red clover</name>
    <dbReference type="NCBI Taxonomy" id="57577"/>
    <lineage>
        <taxon>Eukaryota</taxon>
        <taxon>Viridiplantae</taxon>
        <taxon>Streptophyta</taxon>
        <taxon>Embryophyta</taxon>
        <taxon>Tracheophyta</taxon>
        <taxon>Spermatophyta</taxon>
        <taxon>Magnoliopsida</taxon>
        <taxon>eudicotyledons</taxon>
        <taxon>Gunneridae</taxon>
        <taxon>Pentapetalae</taxon>
        <taxon>rosids</taxon>
        <taxon>fabids</taxon>
        <taxon>Fabales</taxon>
        <taxon>Fabaceae</taxon>
        <taxon>Papilionoideae</taxon>
        <taxon>50 kb inversion clade</taxon>
        <taxon>NPAAA clade</taxon>
        <taxon>Hologalegina</taxon>
        <taxon>IRL clade</taxon>
        <taxon>Trifolieae</taxon>
        <taxon>Trifolium</taxon>
    </lineage>
</organism>
<sequence length="115" mass="12823">MTLEGAKRTVWRGTAATAEVQYDYKTAVFGICSEENINVAGRVPLWQYISGVFDKIAMTRCGNNNHVLNAVRLANNLLLCGRAGSNEKAWLSLKLSSWQCSEVMFELFFKVALKS</sequence>
<accession>A0A2K3LRD7</accession>
<gene>
    <name evidence="1" type="ORF">L195_g037107</name>
</gene>
<evidence type="ECO:0000313" key="1">
    <source>
        <dbReference type="EMBL" id="PNX81092.1"/>
    </source>
</evidence>
<dbReference type="Proteomes" id="UP000236291">
    <property type="component" value="Unassembled WGS sequence"/>
</dbReference>
<proteinExistence type="predicted"/>